<keyword evidence="2" id="KW-0805">Transcription regulation</keyword>
<dbReference type="Pfam" id="PF03466">
    <property type="entry name" value="LysR_substrate"/>
    <property type="match status" value="1"/>
</dbReference>
<dbReference type="SUPFAM" id="SSF53850">
    <property type="entry name" value="Periplasmic binding protein-like II"/>
    <property type="match status" value="1"/>
</dbReference>
<keyword evidence="4" id="KW-0804">Transcription</keyword>
<dbReference type="GO" id="GO:0003677">
    <property type="term" value="F:DNA binding"/>
    <property type="evidence" value="ECO:0007669"/>
    <property type="project" value="UniProtKB-KW"/>
</dbReference>
<evidence type="ECO:0000256" key="3">
    <source>
        <dbReference type="ARBA" id="ARBA00023125"/>
    </source>
</evidence>
<keyword evidence="3" id="KW-0238">DNA-binding</keyword>
<dbReference type="InterPro" id="IPR005119">
    <property type="entry name" value="LysR_subst-bd"/>
</dbReference>
<dbReference type="SUPFAM" id="SSF46785">
    <property type="entry name" value="Winged helix' DNA-binding domain"/>
    <property type="match status" value="1"/>
</dbReference>
<evidence type="ECO:0000313" key="7">
    <source>
        <dbReference type="Proteomes" id="UP000886757"/>
    </source>
</evidence>
<dbReference type="Gene3D" id="3.40.190.290">
    <property type="match status" value="1"/>
</dbReference>
<dbReference type="PROSITE" id="PS50931">
    <property type="entry name" value="HTH_LYSR"/>
    <property type="match status" value="1"/>
</dbReference>
<evidence type="ECO:0000313" key="6">
    <source>
        <dbReference type="EMBL" id="HIR13376.1"/>
    </source>
</evidence>
<evidence type="ECO:0000256" key="2">
    <source>
        <dbReference type="ARBA" id="ARBA00023015"/>
    </source>
</evidence>
<dbReference type="Pfam" id="PF00126">
    <property type="entry name" value="HTH_1"/>
    <property type="match status" value="1"/>
</dbReference>
<gene>
    <name evidence="6" type="ORF">IAB31_05565</name>
</gene>
<dbReference type="InterPro" id="IPR050950">
    <property type="entry name" value="HTH-type_LysR_regulators"/>
</dbReference>
<dbReference type="Proteomes" id="UP000886757">
    <property type="component" value="Unassembled WGS sequence"/>
</dbReference>
<dbReference type="InterPro" id="IPR000847">
    <property type="entry name" value="LysR_HTH_N"/>
</dbReference>
<dbReference type="PANTHER" id="PTHR30419:SF8">
    <property type="entry name" value="NITROGEN ASSIMILATION TRANSCRIPTIONAL ACTIVATOR-RELATED"/>
    <property type="match status" value="1"/>
</dbReference>
<reference evidence="6" key="1">
    <citation type="submission" date="2020-10" db="EMBL/GenBank/DDBJ databases">
        <authorList>
            <person name="Gilroy R."/>
        </authorList>
    </citation>
    <scope>NUCLEOTIDE SEQUENCE</scope>
    <source>
        <strain evidence="6">ChiSjej4B22-8148</strain>
    </source>
</reference>
<accession>A0A9D1ABB8</accession>
<sequence>MELRVLKYFLTVADEGNFTKAADILHVTQPTLSRQLMELEEEMGTPLLIRGKRSVTLTEEGFLFKQQAEIIVELADKLEHTFTDQKDIICGTIRIGATEAIGGRTLAVYMKEFREKYPNIQFDLYNGMADNIKEMIEHGLLDLGLVMEPIDTAKFEYVRLPQKETWGLLMRKDHELAQKESVTTEEIKQYPLIMPGREKAKDQILHWMQCEERHLNIPAYYNILSNGALLVEAGMGCAVCLDGALALHADPNLCFRQIIPEQVTRSVILWKKNQLFSQAASLFIQTIQEQ</sequence>
<name>A0A9D1ABB8_9FIRM</name>
<dbReference type="PRINTS" id="PR00039">
    <property type="entry name" value="HTHLYSR"/>
</dbReference>
<dbReference type="InterPro" id="IPR036390">
    <property type="entry name" value="WH_DNA-bd_sf"/>
</dbReference>
<dbReference type="EMBL" id="DVGK01000062">
    <property type="protein sequence ID" value="HIR13376.1"/>
    <property type="molecule type" value="Genomic_DNA"/>
</dbReference>
<dbReference type="CDD" id="cd05466">
    <property type="entry name" value="PBP2_LTTR_substrate"/>
    <property type="match status" value="1"/>
</dbReference>
<dbReference type="GO" id="GO:0005829">
    <property type="term" value="C:cytosol"/>
    <property type="evidence" value="ECO:0007669"/>
    <property type="project" value="TreeGrafter"/>
</dbReference>
<organism evidence="6 7">
    <name type="scientific">Candidatus Choladousia intestinavium</name>
    <dbReference type="NCBI Taxonomy" id="2840727"/>
    <lineage>
        <taxon>Bacteria</taxon>
        <taxon>Bacillati</taxon>
        <taxon>Bacillota</taxon>
        <taxon>Clostridia</taxon>
        <taxon>Lachnospirales</taxon>
        <taxon>Lachnospiraceae</taxon>
        <taxon>Lachnospiraceae incertae sedis</taxon>
        <taxon>Candidatus Choladousia</taxon>
    </lineage>
</organism>
<proteinExistence type="inferred from homology"/>
<dbReference type="GO" id="GO:0003700">
    <property type="term" value="F:DNA-binding transcription factor activity"/>
    <property type="evidence" value="ECO:0007669"/>
    <property type="project" value="InterPro"/>
</dbReference>
<feature type="domain" description="HTH lysR-type" evidence="5">
    <location>
        <begin position="1"/>
        <end position="58"/>
    </location>
</feature>
<comment type="similarity">
    <text evidence="1">Belongs to the LysR transcriptional regulatory family.</text>
</comment>
<dbReference type="AlphaFoldDB" id="A0A9D1ABB8"/>
<reference evidence="6" key="2">
    <citation type="journal article" date="2021" name="PeerJ">
        <title>Extensive microbial diversity within the chicken gut microbiome revealed by metagenomics and culture.</title>
        <authorList>
            <person name="Gilroy R."/>
            <person name="Ravi A."/>
            <person name="Getino M."/>
            <person name="Pursley I."/>
            <person name="Horton D.L."/>
            <person name="Alikhan N.F."/>
            <person name="Baker D."/>
            <person name="Gharbi K."/>
            <person name="Hall N."/>
            <person name="Watson M."/>
            <person name="Adriaenssens E.M."/>
            <person name="Foster-Nyarko E."/>
            <person name="Jarju S."/>
            <person name="Secka A."/>
            <person name="Antonio M."/>
            <person name="Oren A."/>
            <person name="Chaudhuri R.R."/>
            <person name="La Ragione R."/>
            <person name="Hildebrand F."/>
            <person name="Pallen M.J."/>
        </authorList>
    </citation>
    <scope>NUCLEOTIDE SEQUENCE</scope>
    <source>
        <strain evidence="6">ChiSjej4B22-8148</strain>
    </source>
</reference>
<dbReference type="InterPro" id="IPR036388">
    <property type="entry name" value="WH-like_DNA-bd_sf"/>
</dbReference>
<dbReference type="FunFam" id="1.10.10.10:FF:000001">
    <property type="entry name" value="LysR family transcriptional regulator"/>
    <property type="match status" value="1"/>
</dbReference>
<protein>
    <submittedName>
        <fullName evidence="6">LysR family transcriptional regulator</fullName>
    </submittedName>
</protein>
<evidence type="ECO:0000256" key="1">
    <source>
        <dbReference type="ARBA" id="ARBA00009437"/>
    </source>
</evidence>
<evidence type="ECO:0000256" key="4">
    <source>
        <dbReference type="ARBA" id="ARBA00023163"/>
    </source>
</evidence>
<dbReference type="Gene3D" id="1.10.10.10">
    <property type="entry name" value="Winged helix-like DNA-binding domain superfamily/Winged helix DNA-binding domain"/>
    <property type="match status" value="1"/>
</dbReference>
<dbReference type="PANTHER" id="PTHR30419">
    <property type="entry name" value="HTH-TYPE TRANSCRIPTIONAL REGULATOR YBHD"/>
    <property type="match status" value="1"/>
</dbReference>
<comment type="caution">
    <text evidence="6">The sequence shown here is derived from an EMBL/GenBank/DDBJ whole genome shotgun (WGS) entry which is preliminary data.</text>
</comment>
<evidence type="ECO:0000259" key="5">
    <source>
        <dbReference type="PROSITE" id="PS50931"/>
    </source>
</evidence>